<dbReference type="PANTHER" id="PTHR30069">
    <property type="entry name" value="TONB-DEPENDENT OUTER MEMBRANE RECEPTOR"/>
    <property type="match status" value="1"/>
</dbReference>
<keyword evidence="4 8" id="KW-0812">Transmembrane</keyword>
<keyword evidence="7 8" id="KW-0998">Cell outer membrane</keyword>
<evidence type="ECO:0000256" key="4">
    <source>
        <dbReference type="ARBA" id="ARBA00022692"/>
    </source>
</evidence>
<comment type="subcellular location">
    <subcellularLocation>
        <location evidence="1 8">Cell outer membrane</location>
        <topology evidence="1 8">Multi-pass membrane protein</topology>
    </subcellularLocation>
</comment>
<evidence type="ECO:0000256" key="6">
    <source>
        <dbReference type="ARBA" id="ARBA00023136"/>
    </source>
</evidence>
<dbReference type="Gene3D" id="2.170.130.10">
    <property type="entry name" value="TonB-dependent receptor, plug domain"/>
    <property type="match status" value="1"/>
</dbReference>
<evidence type="ECO:0000256" key="3">
    <source>
        <dbReference type="ARBA" id="ARBA00022452"/>
    </source>
</evidence>
<comment type="caution">
    <text evidence="12">The sequence shown here is derived from an EMBL/GenBank/DDBJ whole genome shotgun (WGS) entry which is preliminary data.</text>
</comment>
<evidence type="ECO:0000256" key="1">
    <source>
        <dbReference type="ARBA" id="ARBA00004571"/>
    </source>
</evidence>
<keyword evidence="3 8" id="KW-1134">Transmembrane beta strand</keyword>
<protein>
    <submittedName>
        <fullName evidence="12">TonB-dependent receptor</fullName>
    </submittedName>
</protein>
<dbReference type="PROSITE" id="PS52016">
    <property type="entry name" value="TONB_DEPENDENT_REC_3"/>
    <property type="match status" value="1"/>
</dbReference>
<evidence type="ECO:0000256" key="9">
    <source>
        <dbReference type="SAM" id="SignalP"/>
    </source>
</evidence>
<dbReference type="Gene3D" id="2.60.40.1120">
    <property type="entry name" value="Carboxypeptidase-like, regulatory domain"/>
    <property type="match status" value="1"/>
</dbReference>
<evidence type="ECO:0000256" key="5">
    <source>
        <dbReference type="ARBA" id="ARBA00022729"/>
    </source>
</evidence>
<feature type="signal peptide" evidence="9">
    <location>
        <begin position="1"/>
        <end position="21"/>
    </location>
</feature>
<dbReference type="Pfam" id="PF14905">
    <property type="entry name" value="OMP_b-brl_3"/>
    <property type="match status" value="1"/>
</dbReference>
<dbReference type="SUPFAM" id="SSF49452">
    <property type="entry name" value="Starch-binding domain-like"/>
    <property type="match status" value="1"/>
</dbReference>
<keyword evidence="5 9" id="KW-0732">Signal</keyword>
<evidence type="ECO:0000259" key="10">
    <source>
        <dbReference type="Pfam" id="PF07715"/>
    </source>
</evidence>
<dbReference type="InterPro" id="IPR037066">
    <property type="entry name" value="Plug_dom_sf"/>
</dbReference>
<dbReference type="InterPro" id="IPR039426">
    <property type="entry name" value="TonB-dep_rcpt-like"/>
</dbReference>
<dbReference type="InterPro" id="IPR041700">
    <property type="entry name" value="OMP_b-brl_3"/>
</dbReference>
<evidence type="ECO:0000256" key="8">
    <source>
        <dbReference type="PROSITE-ProRule" id="PRU01360"/>
    </source>
</evidence>
<reference evidence="12 13" key="1">
    <citation type="submission" date="2022-10" db="EMBL/GenBank/DDBJ databases">
        <title>Chitinophaga nivalis PC15 sp. nov., isolated from Pyeongchang county, South Korea.</title>
        <authorList>
            <person name="Trinh H.N."/>
        </authorList>
    </citation>
    <scope>NUCLEOTIDE SEQUENCE [LARGE SCALE GENOMIC DNA]</scope>
    <source>
        <strain evidence="12 13">PC14</strain>
    </source>
</reference>
<dbReference type="InterPro" id="IPR036942">
    <property type="entry name" value="Beta-barrel_TonB_sf"/>
</dbReference>
<dbReference type="Proteomes" id="UP001207742">
    <property type="component" value="Unassembled WGS sequence"/>
</dbReference>
<evidence type="ECO:0000256" key="7">
    <source>
        <dbReference type="ARBA" id="ARBA00023237"/>
    </source>
</evidence>
<accession>A0ABT3IH26</accession>
<gene>
    <name evidence="12" type="ORF">OL497_05065</name>
</gene>
<dbReference type="Gene3D" id="2.40.170.20">
    <property type="entry name" value="TonB-dependent receptor, beta-barrel domain"/>
    <property type="match status" value="1"/>
</dbReference>
<feature type="chain" id="PRO_5045209367" evidence="9">
    <location>
        <begin position="22"/>
        <end position="803"/>
    </location>
</feature>
<dbReference type="EMBL" id="JAPDNS010000001">
    <property type="protein sequence ID" value="MCW3483251.1"/>
    <property type="molecule type" value="Genomic_DNA"/>
</dbReference>
<dbReference type="Pfam" id="PF13715">
    <property type="entry name" value="CarbopepD_reg_2"/>
    <property type="match status" value="1"/>
</dbReference>
<organism evidence="12 13">
    <name type="scientific">Chitinophaga nivalis</name>
    <dbReference type="NCBI Taxonomy" id="2991709"/>
    <lineage>
        <taxon>Bacteria</taxon>
        <taxon>Pseudomonadati</taxon>
        <taxon>Bacteroidota</taxon>
        <taxon>Chitinophagia</taxon>
        <taxon>Chitinophagales</taxon>
        <taxon>Chitinophagaceae</taxon>
        <taxon>Chitinophaga</taxon>
    </lineage>
</organism>
<dbReference type="RefSeq" id="WP_264728398.1">
    <property type="nucleotide sequence ID" value="NZ_JAPDNR010000001.1"/>
</dbReference>
<feature type="domain" description="Outer membrane protein beta-barrel" evidence="11">
    <location>
        <begin position="583"/>
        <end position="792"/>
    </location>
</feature>
<keyword evidence="13" id="KW-1185">Reference proteome</keyword>
<evidence type="ECO:0000256" key="2">
    <source>
        <dbReference type="ARBA" id="ARBA00022448"/>
    </source>
</evidence>
<proteinExistence type="inferred from homology"/>
<dbReference type="InterPro" id="IPR012910">
    <property type="entry name" value="Plug_dom"/>
</dbReference>
<dbReference type="SUPFAM" id="SSF56935">
    <property type="entry name" value="Porins"/>
    <property type="match status" value="1"/>
</dbReference>
<evidence type="ECO:0000313" key="12">
    <source>
        <dbReference type="EMBL" id="MCW3483251.1"/>
    </source>
</evidence>
<name>A0ABT3IH26_9BACT</name>
<dbReference type="PANTHER" id="PTHR30069:SF29">
    <property type="entry name" value="HEMOGLOBIN AND HEMOGLOBIN-HAPTOGLOBIN-BINDING PROTEIN 1-RELATED"/>
    <property type="match status" value="1"/>
</dbReference>
<dbReference type="InterPro" id="IPR013784">
    <property type="entry name" value="Carb-bd-like_fold"/>
</dbReference>
<evidence type="ECO:0000313" key="13">
    <source>
        <dbReference type="Proteomes" id="UP001207742"/>
    </source>
</evidence>
<sequence>MRSGNIFLMVLAMLFFTGVYAQQPGKETISGIITNTNASPVKGATVQLKGGTFSAVAADNGTFYIHRIAPGTYILLVTAVGYEAQEKSVTVQPGHISQVSVQLQPAVSQINAVEVREQSATAALPNKAFTATVVDVKKIRDRDVDMNRLLDAVSGVRVRETGGLGSEFNYSINGLSGKAVKFFIDGIPMDNFGTAFSINNLPVNMVDRVEVYKGVTPIELGGDALGGAVNIITRKDKRSYLDASYTMGSFQTHKLAVSGKWQQPKGFVISTQAFYNYSKNNYQVWGRTIELVDEYSRPLPGEPRLRRFNDDYTALNITTEAGVTNKRWADQLLLGITLADLRKGIQTGRTMAFVYGDVRYNEKLWMPHLKFSKKDLFTKGLQADIFASYSQLEGTTVDTGTRKYNWAGAVISDKVKGELGGIKARQSIYTFNDHNLLARGNMTYRLSEQHIFRFNYVLNHLRRTGTDKIGVAAWTIPFREPQQLQKQVAGLSYEILCFDQRWSNTFFAKHFSYQAGANTYGYNDHNEQVVTHLQMNDQAWGGGYASRLQLKRNLLLKLSMEYATRLPEAVELLGDGNTILNAPTLKPERSMNINAGVQQQWEGKKYRIGVNTGVFYRNTNNLIWLGEGDHFGTARYENISKIASRGVEAEFSYSNKKWLEATANVTWQDIRNKEAFTNTGAPNIVYNDRLRNMPWLMANGEVRFNKEKLFGLPHHLSCYVSTHYVQEYFLGWPSMGERPGKKIIPGQFVQDAGVTLRLKDNRYSISLECRNIFDQQVYDNYLLQKPGRYNSIKLRYFLSNSSH</sequence>
<keyword evidence="12" id="KW-0675">Receptor</keyword>
<comment type="similarity">
    <text evidence="8">Belongs to the TonB-dependent receptor family.</text>
</comment>
<dbReference type="Pfam" id="PF07715">
    <property type="entry name" value="Plug"/>
    <property type="match status" value="1"/>
</dbReference>
<keyword evidence="6 8" id="KW-0472">Membrane</keyword>
<evidence type="ECO:0000259" key="11">
    <source>
        <dbReference type="Pfam" id="PF14905"/>
    </source>
</evidence>
<feature type="domain" description="TonB-dependent receptor plug" evidence="10">
    <location>
        <begin position="130"/>
        <end position="228"/>
    </location>
</feature>
<keyword evidence="2 8" id="KW-0813">Transport</keyword>